<dbReference type="EMBL" id="GG657453">
    <property type="protein sequence ID" value="OAT07983.1"/>
    <property type="molecule type" value="Genomic_DNA"/>
</dbReference>
<dbReference type="AlphaFoldDB" id="A0A179UJL8"/>
<accession>A0A179UJL8</accession>
<dbReference type="Proteomes" id="UP000002038">
    <property type="component" value="Unassembled WGS sequence"/>
</dbReference>
<feature type="compositionally biased region" description="Basic and acidic residues" evidence="1">
    <location>
        <begin position="1"/>
        <end position="21"/>
    </location>
</feature>
<dbReference type="VEuPathDB" id="FungiDB:BDBG_16927"/>
<reference evidence="3" key="1">
    <citation type="journal article" date="2015" name="PLoS Genet.">
        <title>The dynamic genome and transcriptome of the human fungal pathogen Blastomyces and close relative Emmonsia.</title>
        <authorList>
            <person name="Munoz J.F."/>
            <person name="Gauthier G.M."/>
            <person name="Desjardins C.A."/>
            <person name="Gallo J.E."/>
            <person name="Holder J."/>
            <person name="Sullivan T.D."/>
            <person name="Marty A.J."/>
            <person name="Carmen J.C."/>
            <person name="Chen Z."/>
            <person name="Ding L."/>
            <person name="Gujja S."/>
            <person name="Magrini V."/>
            <person name="Misas E."/>
            <person name="Mitreva M."/>
            <person name="Priest M."/>
            <person name="Saif S."/>
            <person name="Whiston E.A."/>
            <person name="Young S."/>
            <person name="Zeng Q."/>
            <person name="Goldman W.E."/>
            <person name="Mardis E.R."/>
            <person name="Taylor J.W."/>
            <person name="McEwen J.G."/>
            <person name="Clay O.K."/>
            <person name="Klein B.S."/>
            <person name="Cuomo C.A."/>
        </authorList>
    </citation>
    <scope>NUCLEOTIDE SEQUENCE [LARGE SCALE GENOMIC DNA]</scope>
    <source>
        <strain evidence="3">SLH14081</strain>
    </source>
</reference>
<organism evidence="2 3">
    <name type="scientific">Blastomyces gilchristii (strain SLH14081)</name>
    <name type="common">Blastomyces dermatitidis</name>
    <dbReference type="NCBI Taxonomy" id="559298"/>
    <lineage>
        <taxon>Eukaryota</taxon>
        <taxon>Fungi</taxon>
        <taxon>Dikarya</taxon>
        <taxon>Ascomycota</taxon>
        <taxon>Pezizomycotina</taxon>
        <taxon>Eurotiomycetes</taxon>
        <taxon>Eurotiomycetidae</taxon>
        <taxon>Onygenales</taxon>
        <taxon>Ajellomycetaceae</taxon>
        <taxon>Blastomyces</taxon>
    </lineage>
</organism>
<evidence type="ECO:0000313" key="3">
    <source>
        <dbReference type="Proteomes" id="UP000002038"/>
    </source>
</evidence>
<gene>
    <name evidence="2" type="ORF">BDBG_16927</name>
</gene>
<keyword evidence="3" id="KW-1185">Reference proteome</keyword>
<proteinExistence type="predicted"/>
<evidence type="ECO:0000313" key="2">
    <source>
        <dbReference type="EMBL" id="OAT07983.1"/>
    </source>
</evidence>
<sequence>MMVRGAEKGPDTDKLTGRRDNTSLQGTAATTTAARDARERGDAIIRAVLPWLIDTAVFTFN</sequence>
<evidence type="ECO:0000256" key="1">
    <source>
        <dbReference type="SAM" id="MobiDB-lite"/>
    </source>
</evidence>
<protein>
    <submittedName>
        <fullName evidence="2">Uncharacterized protein</fullName>
    </submittedName>
</protein>
<dbReference type="KEGG" id="bgh:BDBG_16927"/>
<dbReference type="GeneID" id="42528868"/>
<feature type="region of interest" description="Disordered" evidence="1">
    <location>
        <begin position="1"/>
        <end position="36"/>
    </location>
</feature>
<name>A0A179UJL8_BLAGS</name>
<dbReference type="RefSeq" id="XP_031578060.1">
    <property type="nucleotide sequence ID" value="XM_031724779.1"/>
</dbReference>